<evidence type="ECO:0000313" key="1">
    <source>
        <dbReference type="EMBL" id="CAF1580254.1"/>
    </source>
</evidence>
<dbReference type="EMBL" id="CAJNOQ010031466">
    <property type="protein sequence ID" value="CAF1580254.1"/>
    <property type="molecule type" value="Genomic_DNA"/>
</dbReference>
<dbReference type="Proteomes" id="UP000681722">
    <property type="component" value="Unassembled WGS sequence"/>
</dbReference>
<name>A0A815ZB22_9BILA</name>
<reference evidence="1" key="1">
    <citation type="submission" date="2021-02" db="EMBL/GenBank/DDBJ databases">
        <authorList>
            <person name="Nowell W R."/>
        </authorList>
    </citation>
    <scope>NUCLEOTIDE SEQUENCE</scope>
</reference>
<dbReference type="Proteomes" id="UP000663829">
    <property type="component" value="Unassembled WGS sequence"/>
</dbReference>
<organism evidence="1 3">
    <name type="scientific">Didymodactylos carnosus</name>
    <dbReference type="NCBI Taxonomy" id="1234261"/>
    <lineage>
        <taxon>Eukaryota</taxon>
        <taxon>Metazoa</taxon>
        <taxon>Spiralia</taxon>
        <taxon>Gnathifera</taxon>
        <taxon>Rotifera</taxon>
        <taxon>Eurotatoria</taxon>
        <taxon>Bdelloidea</taxon>
        <taxon>Philodinida</taxon>
        <taxon>Philodinidae</taxon>
        <taxon>Didymodactylos</taxon>
    </lineage>
</organism>
<accession>A0A815ZB22</accession>
<protein>
    <submittedName>
        <fullName evidence="1">Uncharacterized protein</fullName>
    </submittedName>
</protein>
<dbReference type="OrthoDB" id="423533at2759"/>
<sequence>DELELYTPGALISWLQFSSSKRGKDVAQVFPKFRRFQSFDGYQILLKQQQVYDKQSLVHHTHNGEIRRRNDRYFDIENLQLRRSTFSIDGHQNTPPLPLDIAVQQLELLMSDIQLKVEKAKQGCRTFKDGLTEDESAAIYLYTMQWESGAPSLYHLLNKKLREETSRQQLEP</sequence>
<evidence type="ECO:0000313" key="2">
    <source>
        <dbReference type="EMBL" id="CAF4447364.1"/>
    </source>
</evidence>
<gene>
    <name evidence="1" type="ORF">GPM918_LOCUS41031</name>
    <name evidence="2" type="ORF">SRO942_LOCUS42039</name>
</gene>
<evidence type="ECO:0000313" key="3">
    <source>
        <dbReference type="Proteomes" id="UP000663829"/>
    </source>
</evidence>
<comment type="caution">
    <text evidence="1">The sequence shown here is derived from an EMBL/GenBank/DDBJ whole genome shotgun (WGS) entry which is preliminary data.</text>
</comment>
<keyword evidence="3" id="KW-1185">Reference proteome</keyword>
<feature type="non-terminal residue" evidence="1">
    <location>
        <position position="1"/>
    </location>
</feature>
<dbReference type="AlphaFoldDB" id="A0A815ZB22"/>
<dbReference type="EMBL" id="CAJOBC010097417">
    <property type="protein sequence ID" value="CAF4447364.1"/>
    <property type="molecule type" value="Genomic_DNA"/>
</dbReference>
<proteinExistence type="predicted"/>